<sequence>MTPFICKRSTKAESNPPFLPPPLPHFSSLLPASLNDKIHLPFQRRRIPPLPSPSRLISSSPISFVASGRRSLRLTAFPAAEQACVY</sequence>
<dbReference type="EMBL" id="CM042883">
    <property type="protein sequence ID" value="KAI4377622.1"/>
    <property type="molecule type" value="Genomic_DNA"/>
</dbReference>
<dbReference type="Proteomes" id="UP001057402">
    <property type="component" value="Chromosome 4"/>
</dbReference>
<keyword evidence="2" id="KW-1185">Reference proteome</keyword>
<evidence type="ECO:0000313" key="1">
    <source>
        <dbReference type="EMBL" id="KAI4377622.1"/>
    </source>
</evidence>
<comment type="caution">
    <text evidence="1">The sequence shown here is derived from an EMBL/GenBank/DDBJ whole genome shotgun (WGS) entry which is preliminary data.</text>
</comment>
<organism evidence="1 2">
    <name type="scientific">Melastoma candidum</name>
    <dbReference type="NCBI Taxonomy" id="119954"/>
    <lineage>
        <taxon>Eukaryota</taxon>
        <taxon>Viridiplantae</taxon>
        <taxon>Streptophyta</taxon>
        <taxon>Embryophyta</taxon>
        <taxon>Tracheophyta</taxon>
        <taxon>Spermatophyta</taxon>
        <taxon>Magnoliopsida</taxon>
        <taxon>eudicotyledons</taxon>
        <taxon>Gunneridae</taxon>
        <taxon>Pentapetalae</taxon>
        <taxon>rosids</taxon>
        <taxon>malvids</taxon>
        <taxon>Myrtales</taxon>
        <taxon>Melastomataceae</taxon>
        <taxon>Melastomatoideae</taxon>
        <taxon>Melastomateae</taxon>
        <taxon>Melastoma</taxon>
    </lineage>
</organism>
<accession>A0ACB9RF17</accession>
<evidence type="ECO:0000313" key="2">
    <source>
        <dbReference type="Proteomes" id="UP001057402"/>
    </source>
</evidence>
<proteinExistence type="predicted"/>
<protein>
    <submittedName>
        <fullName evidence="1">Uncharacterized protein</fullName>
    </submittedName>
</protein>
<name>A0ACB9RF17_9MYRT</name>
<reference evidence="2" key="1">
    <citation type="journal article" date="2023" name="Front. Plant Sci.">
        <title>Chromosomal-level genome assembly of Melastoma candidum provides insights into trichome evolution.</title>
        <authorList>
            <person name="Zhong Y."/>
            <person name="Wu W."/>
            <person name="Sun C."/>
            <person name="Zou P."/>
            <person name="Liu Y."/>
            <person name="Dai S."/>
            <person name="Zhou R."/>
        </authorList>
    </citation>
    <scope>NUCLEOTIDE SEQUENCE [LARGE SCALE GENOMIC DNA]</scope>
</reference>
<gene>
    <name evidence="1" type="ORF">MLD38_015219</name>
</gene>